<evidence type="ECO:0008006" key="3">
    <source>
        <dbReference type="Google" id="ProtNLM"/>
    </source>
</evidence>
<proteinExistence type="predicted"/>
<dbReference type="EMBL" id="SNVW01000006">
    <property type="protein sequence ID" value="TDN43883.1"/>
    <property type="molecule type" value="Genomic_DNA"/>
</dbReference>
<organism evidence="1 2">
    <name type="scientific">Curtobacterium flaccumfaciens</name>
    <dbReference type="NCBI Taxonomy" id="2035"/>
    <lineage>
        <taxon>Bacteria</taxon>
        <taxon>Bacillati</taxon>
        <taxon>Actinomycetota</taxon>
        <taxon>Actinomycetes</taxon>
        <taxon>Micrococcales</taxon>
        <taxon>Microbacteriaceae</taxon>
        <taxon>Curtobacterium</taxon>
    </lineage>
</organism>
<protein>
    <recommendedName>
        <fullName evidence="3">Asp23/Gls24 family envelope stress response protein</fullName>
    </recommendedName>
</protein>
<evidence type="ECO:0000313" key="2">
    <source>
        <dbReference type="Proteomes" id="UP000295764"/>
    </source>
</evidence>
<name>A0A4R6DH41_9MICO</name>
<comment type="caution">
    <text evidence="1">The sequence shown here is derived from an EMBL/GenBank/DDBJ whole genome shotgun (WGS) entry which is preliminary data.</text>
</comment>
<dbReference type="AlphaFoldDB" id="A0A4R6DH41"/>
<dbReference type="Proteomes" id="UP000295764">
    <property type="component" value="Unassembled WGS sequence"/>
</dbReference>
<reference evidence="1 2" key="1">
    <citation type="submission" date="2019-03" db="EMBL/GenBank/DDBJ databases">
        <title>Genomic analyses of the natural microbiome of Caenorhabditis elegans.</title>
        <authorList>
            <person name="Samuel B."/>
        </authorList>
    </citation>
    <scope>NUCLEOTIDE SEQUENCE [LARGE SCALE GENOMIC DNA]</scope>
    <source>
        <strain evidence="1 2">JUb65</strain>
    </source>
</reference>
<accession>A0A4R6DH41</accession>
<gene>
    <name evidence="1" type="ORF">EDF64_10656</name>
</gene>
<evidence type="ECO:0000313" key="1">
    <source>
        <dbReference type="EMBL" id="TDN43883.1"/>
    </source>
</evidence>
<sequence>MIADTRTLSRRLTEVALAVPGVRSVLPPGPKLATLVRDVRTVLDLPRDGGAVLVQDQPGGARIRVVVTTGRAVPTVALLRDVRDAVVRAAVDALGQRPADVTVRVVEID</sequence>
<dbReference type="OrthoDB" id="5020521at2"/>
<dbReference type="RefSeq" id="WP_133519879.1">
    <property type="nucleotide sequence ID" value="NZ_SNVW01000006.1"/>
</dbReference>